<evidence type="ECO:0000256" key="1">
    <source>
        <dbReference type="SAM" id="SignalP"/>
    </source>
</evidence>
<dbReference type="InterPro" id="IPR007110">
    <property type="entry name" value="Ig-like_dom"/>
</dbReference>
<sequence>MRVLLVCLLACLHIVHSQTYPFLRHNGVTFQNNSFIDRGIVSVADKLECVTNHSPCCVGSDGGWTDPAEVAIQEGPAGTIPFYVTRTAGGTIDLNRLAVSNGQEQLSGMYECEIPGSGGTPEMMFIYLGNQSTGQLASAVVSFTELLSEVNEEPEFVLTCRSEGGPATTVQWTRDSTAISDPSTVLLL</sequence>
<protein>
    <recommendedName>
        <fullName evidence="2">Ig-like domain-containing protein</fullName>
    </recommendedName>
</protein>
<organism evidence="3 4">
    <name type="scientific">Geodia barretti</name>
    <name type="common">Barrett's horny sponge</name>
    <dbReference type="NCBI Taxonomy" id="519541"/>
    <lineage>
        <taxon>Eukaryota</taxon>
        <taxon>Metazoa</taxon>
        <taxon>Porifera</taxon>
        <taxon>Demospongiae</taxon>
        <taxon>Heteroscleromorpha</taxon>
        <taxon>Tetractinellida</taxon>
        <taxon>Astrophorina</taxon>
        <taxon>Geodiidae</taxon>
        <taxon>Geodia</taxon>
    </lineage>
</organism>
<gene>
    <name evidence="3" type="ORF">GBAR_LOCUS29297</name>
</gene>
<proteinExistence type="predicted"/>
<dbReference type="PROSITE" id="PS50835">
    <property type="entry name" value="IG_LIKE"/>
    <property type="match status" value="1"/>
</dbReference>
<evidence type="ECO:0000313" key="4">
    <source>
        <dbReference type="Proteomes" id="UP001174909"/>
    </source>
</evidence>
<keyword evidence="1" id="KW-0732">Signal</keyword>
<feature type="chain" id="PRO_5041260563" description="Ig-like domain-containing protein" evidence="1">
    <location>
        <begin position="18"/>
        <end position="188"/>
    </location>
</feature>
<keyword evidence="4" id="KW-1185">Reference proteome</keyword>
<dbReference type="AlphaFoldDB" id="A0AA35XDM0"/>
<feature type="non-terminal residue" evidence="3">
    <location>
        <position position="1"/>
    </location>
</feature>
<name>A0AA35XDM0_GEOBA</name>
<dbReference type="EMBL" id="CASHTH010004106">
    <property type="protein sequence ID" value="CAI8053574.1"/>
    <property type="molecule type" value="Genomic_DNA"/>
</dbReference>
<feature type="domain" description="Ig-like" evidence="2">
    <location>
        <begin position="121"/>
        <end position="188"/>
    </location>
</feature>
<evidence type="ECO:0000259" key="2">
    <source>
        <dbReference type="PROSITE" id="PS50835"/>
    </source>
</evidence>
<evidence type="ECO:0000313" key="3">
    <source>
        <dbReference type="EMBL" id="CAI8053574.1"/>
    </source>
</evidence>
<comment type="caution">
    <text evidence="3">The sequence shown here is derived from an EMBL/GenBank/DDBJ whole genome shotgun (WGS) entry which is preliminary data.</text>
</comment>
<accession>A0AA35XDM0</accession>
<dbReference type="Proteomes" id="UP001174909">
    <property type="component" value="Unassembled WGS sequence"/>
</dbReference>
<feature type="signal peptide" evidence="1">
    <location>
        <begin position="1"/>
        <end position="17"/>
    </location>
</feature>
<reference evidence="3" key="1">
    <citation type="submission" date="2023-03" db="EMBL/GenBank/DDBJ databases">
        <authorList>
            <person name="Steffen K."/>
            <person name="Cardenas P."/>
        </authorList>
    </citation>
    <scope>NUCLEOTIDE SEQUENCE</scope>
</reference>